<protein>
    <recommendedName>
        <fullName evidence="3">C-type lectin domain-containing protein</fullName>
    </recommendedName>
</protein>
<sequence>MRILLLFELLIAIAFSGDVVVNCGLKSSSSDRHSEDFVCKNGWKPFESHCYRLFYTPKSWSQAADFCALQGGHLTSIKDEKENDFLKQLVTTTGQQISHWIGGFTGVHSPDQRWTDGSEWQFSSFPMEMVNATSGNATMTSNRCTVVHVVLATSIEWYNDHCGSEWPFICKKNE</sequence>
<dbReference type="CDD" id="cd00037">
    <property type="entry name" value="CLECT"/>
    <property type="match status" value="1"/>
</dbReference>
<feature type="domain" description="C-type lectin" evidence="3">
    <location>
        <begin position="46"/>
        <end position="171"/>
    </location>
</feature>
<evidence type="ECO:0000256" key="1">
    <source>
        <dbReference type="ARBA" id="ARBA00023157"/>
    </source>
</evidence>
<dbReference type="PROSITE" id="PS50041">
    <property type="entry name" value="C_TYPE_LECTIN_2"/>
    <property type="match status" value="1"/>
</dbReference>
<dbReference type="PROSITE" id="PS00615">
    <property type="entry name" value="C_TYPE_LECTIN_1"/>
    <property type="match status" value="1"/>
</dbReference>
<dbReference type="OrthoDB" id="5838060at2759"/>
<dbReference type="SMART" id="SM00034">
    <property type="entry name" value="CLECT"/>
    <property type="match status" value="1"/>
</dbReference>
<dbReference type="Pfam" id="PF00059">
    <property type="entry name" value="Lectin_C"/>
    <property type="match status" value="1"/>
</dbReference>
<dbReference type="Gene3D" id="3.10.100.10">
    <property type="entry name" value="Mannose-Binding Protein A, subunit A"/>
    <property type="match status" value="1"/>
</dbReference>
<name>A0A4U5NF60_STECR</name>
<organism evidence="4">
    <name type="scientific">Steinernema carpocapsae</name>
    <name type="common">Entomopathogenic nematode</name>
    <dbReference type="NCBI Taxonomy" id="34508"/>
    <lineage>
        <taxon>Eukaryota</taxon>
        <taxon>Metazoa</taxon>
        <taxon>Ecdysozoa</taxon>
        <taxon>Nematoda</taxon>
        <taxon>Chromadorea</taxon>
        <taxon>Rhabditida</taxon>
        <taxon>Tylenchina</taxon>
        <taxon>Panagrolaimomorpha</taxon>
        <taxon>Strongyloidoidea</taxon>
        <taxon>Steinernematidae</taxon>
        <taxon>Steinernema</taxon>
    </lineage>
</organism>
<keyword evidence="1" id="KW-1015">Disulfide bond</keyword>
<evidence type="ECO:0000313" key="4">
    <source>
        <dbReference type="EMBL" id="TKR81434.1"/>
    </source>
</evidence>
<dbReference type="EMBL" id="AZBU02000004">
    <property type="protein sequence ID" value="TKR81434.1"/>
    <property type="molecule type" value="Genomic_DNA"/>
</dbReference>
<dbReference type="SUPFAM" id="SSF56436">
    <property type="entry name" value="C-type lectin-like"/>
    <property type="match status" value="1"/>
</dbReference>
<reference evidence="4" key="3">
    <citation type="journal article" date="2019" name="G3 (Bethesda)">
        <title>Hybrid Assembly of the Genome of the Entomopathogenic Nematode Steinernema carpocapsae Identifies the X-Chromosome.</title>
        <authorList>
            <person name="Serra L."/>
            <person name="Macchietto M."/>
            <person name="Macias-Munoz A."/>
            <person name="McGill C.J."/>
            <person name="Rodriguez I.M."/>
            <person name="Rodriguez B."/>
            <person name="Murad R."/>
            <person name="Mortazavi A."/>
        </authorList>
    </citation>
    <scope>NUCLEOTIDE SEQUENCE</scope>
    <source>
        <strain evidence="4">ALL</strain>
    </source>
</reference>
<reference evidence="4" key="1">
    <citation type="submission" date="2013-11" db="EMBL/GenBank/DDBJ databases">
        <authorList>
            <person name="Sternberg P."/>
            <person name="Dillman A."/>
            <person name="Macchietto M."/>
        </authorList>
    </citation>
    <scope>NUCLEOTIDE SEQUENCE</scope>
    <source>
        <strain evidence="4">ALL</strain>
    </source>
</reference>
<dbReference type="InterPro" id="IPR016186">
    <property type="entry name" value="C-type_lectin-like/link_sf"/>
</dbReference>
<dbReference type="InterPro" id="IPR018378">
    <property type="entry name" value="C-type_lectin_CS"/>
</dbReference>
<evidence type="ECO:0000259" key="3">
    <source>
        <dbReference type="PROSITE" id="PS50041"/>
    </source>
</evidence>
<dbReference type="InterPro" id="IPR016187">
    <property type="entry name" value="CTDL_fold"/>
</dbReference>
<feature type="signal peptide" evidence="2">
    <location>
        <begin position="1"/>
        <end position="16"/>
    </location>
</feature>
<comment type="caution">
    <text evidence="4">The sequence shown here is derived from an EMBL/GenBank/DDBJ whole genome shotgun (WGS) entry which is preliminary data.</text>
</comment>
<proteinExistence type="predicted"/>
<reference evidence="4" key="2">
    <citation type="journal article" date="2015" name="Genome Biol.">
        <title>Comparative genomics of Steinernema reveals deeply conserved gene regulatory networks.</title>
        <authorList>
            <person name="Dillman A.R."/>
            <person name="Macchietto M."/>
            <person name="Porter C.F."/>
            <person name="Rogers A."/>
            <person name="Williams B."/>
            <person name="Antoshechkin I."/>
            <person name="Lee M.M."/>
            <person name="Goodwin Z."/>
            <person name="Lu X."/>
            <person name="Lewis E.E."/>
            <person name="Goodrich-Blair H."/>
            <person name="Stock S.P."/>
            <person name="Adams B.J."/>
            <person name="Sternberg P.W."/>
            <person name="Mortazavi A."/>
        </authorList>
    </citation>
    <scope>NUCLEOTIDE SEQUENCE [LARGE SCALE GENOMIC DNA]</scope>
    <source>
        <strain evidence="4">ALL</strain>
    </source>
</reference>
<dbReference type="InterPro" id="IPR050111">
    <property type="entry name" value="C-type_lectin/snaclec_domain"/>
</dbReference>
<dbReference type="AlphaFoldDB" id="A0A4U5NF60"/>
<evidence type="ECO:0000256" key="2">
    <source>
        <dbReference type="SAM" id="SignalP"/>
    </source>
</evidence>
<feature type="chain" id="PRO_5020310123" description="C-type lectin domain-containing protein" evidence="2">
    <location>
        <begin position="17"/>
        <end position="174"/>
    </location>
</feature>
<keyword evidence="2" id="KW-0732">Signal</keyword>
<dbReference type="InterPro" id="IPR001304">
    <property type="entry name" value="C-type_lectin-like"/>
</dbReference>
<gene>
    <name evidence="4" type="ORF">L596_015302</name>
</gene>
<accession>A0A4U5NF60</accession>
<dbReference type="PANTHER" id="PTHR22803">
    <property type="entry name" value="MANNOSE, PHOSPHOLIPASE, LECTIN RECEPTOR RELATED"/>
    <property type="match status" value="1"/>
</dbReference>